<evidence type="ECO:0000256" key="2">
    <source>
        <dbReference type="ARBA" id="ARBA00022692"/>
    </source>
</evidence>
<dbReference type="Proteomes" id="UP000054771">
    <property type="component" value="Unassembled WGS sequence"/>
</dbReference>
<feature type="region of interest" description="Disordered" evidence="5">
    <location>
        <begin position="1"/>
        <end position="25"/>
    </location>
</feature>
<keyword evidence="2 6" id="KW-0812">Transmembrane</keyword>
<reference evidence="8" key="1">
    <citation type="journal article" date="2016" name="Genome Announc.">
        <title>Draft genome sequences of fungus Aspergillus calidoustus.</title>
        <authorList>
            <person name="Horn F."/>
            <person name="Linde J."/>
            <person name="Mattern D.J."/>
            <person name="Walther G."/>
            <person name="Guthke R."/>
            <person name="Scherlach K."/>
            <person name="Martin K."/>
            <person name="Brakhage A.A."/>
            <person name="Petzke L."/>
            <person name="Valiante V."/>
        </authorList>
    </citation>
    <scope>NUCLEOTIDE SEQUENCE [LARGE SCALE GENOMIC DNA]</scope>
    <source>
        <strain evidence="8">SF006504</strain>
    </source>
</reference>
<evidence type="ECO:0000256" key="5">
    <source>
        <dbReference type="SAM" id="MobiDB-lite"/>
    </source>
</evidence>
<feature type="transmembrane region" description="Helical" evidence="6">
    <location>
        <begin position="642"/>
        <end position="666"/>
    </location>
</feature>
<name>A0A0U5GC31_ASPCI</name>
<dbReference type="SUPFAM" id="SSF144083">
    <property type="entry name" value="Magnesium transport protein CorA, transmembrane region"/>
    <property type="match status" value="1"/>
</dbReference>
<dbReference type="EMBL" id="CDMC01000010">
    <property type="protein sequence ID" value="CEL08222.1"/>
    <property type="molecule type" value="Genomic_DNA"/>
</dbReference>
<evidence type="ECO:0000256" key="4">
    <source>
        <dbReference type="ARBA" id="ARBA00023136"/>
    </source>
</evidence>
<evidence type="ECO:0000256" key="6">
    <source>
        <dbReference type="SAM" id="Phobius"/>
    </source>
</evidence>
<dbReference type="AlphaFoldDB" id="A0A0U5GC31"/>
<evidence type="ECO:0000256" key="3">
    <source>
        <dbReference type="ARBA" id="ARBA00022989"/>
    </source>
</evidence>
<organism evidence="7 8">
    <name type="scientific">Aspergillus calidoustus</name>
    <dbReference type="NCBI Taxonomy" id="454130"/>
    <lineage>
        <taxon>Eukaryota</taxon>
        <taxon>Fungi</taxon>
        <taxon>Dikarya</taxon>
        <taxon>Ascomycota</taxon>
        <taxon>Pezizomycotina</taxon>
        <taxon>Eurotiomycetes</taxon>
        <taxon>Eurotiomycetidae</taxon>
        <taxon>Eurotiales</taxon>
        <taxon>Aspergillaceae</taxon>
        <taxon>Aspergillus</taxon>
        <taxon>Aspergillus subgen. Nidulantes</taxon>
    </lineage>
</organism>
<sequence length="686" mass="78309">MTPDNTSKDAPGASTSQNDAAPDSMTGPILALFKEVKDIAEILNSIKSEVARQNEQLSRLDQSSTPKRAILEFRPRESDWDARELHAWYQSLVPDEPRLQTMGELIRRGLYATSDHTDNVQISIPPVSVAQRVLESTNPVLFDLRDGIETLMYAWPRNLTAKVEDSGDCPISDKNSMSVYFNWLCPYSSWVSLEIAILEMQYDSQGDPEVRGKRHKREHLLPELILKKQGNAAIEDPWLESLYCRILHIEVWRIDALPVQAIAFILWQLHHPDIFNYPAISEYRMLWTIRRSGLLLVLGYASTWGQLDNISCCQAFSPRELLLVFQVRWMDMDDADEEINRRYRGNPHETGLRLERGHAVIPYTTSAGKYREFQLFEMRHALAARTTTHTRLPQYTIVTLLDNKAGYAHDSNYPANGLRKRLQSSRCGSLTGVAVFLAEVSLGLEIIAKKWSCSLDNLDSRFGISLERLTPHRRRELMFDSGDCSKSEEYFTILQALRLCRNWVSETLRDVKSIAEKVHEVIDATREGMPEDNLVERSQELQQLDTILARLVADSEALFQPLLDRIERNNEEIKSLRDGLFNATSVREASRGTSLAENSALQNRYILVFTVATIFYLPMSFVTSFYGMHLFDPGDESSASQIPFIITFIVISMGTYVVAAGALWLVRYREVIKKLLAPWRELIPTL</sequence>
<keyword evidence="4 6" id="KW-0472">Membrane</keyword>
<proteinExistence type="predicted"/>
<feature type="transmembrane region" description="Helical" evidence="6">
    <location>
        <begin position="605"/>
        <end position="630"/>
    </location>
</feature>
<keyword evidence="3 6" id="KW-1133">Transmembrane helix</keyword>
<accession>A0A0U5GC31</accession>
<keyword evidence="8" id="KW-1185">Reference proteome</keyword>
<evidence type="ECO:0000313" key="7">
    <source>
        <dbReference type="EMBL" id="CEL08222.1"/>
    </source>
</evidence>
<dbReference type="GO" id="GO:0046873">
    <property type="term" value="F:metal ion transmembrane transporter activity"/>
    <property type="evidence" value="ECO:0007669"/>
    <property type="project" value="InterPro"/>
</dbReference>
<evidence type="ECO:0000256" key="1">
    <source>
        <dbReference type="ARBA" id="ARBA00004141"/>
    </source>
</evidence>
<dbReference type="Pfam" id="PF01544">
    <property type="entry name" value="CorA"/>
    <property type="match status" value="1"/>
</dbReference>
<dbReference type="GO" id="GO:0016020">
    <property type="term" value="C:membrane"/>
    <property type="evidence" value="ECO:0007669"/>
    <property type="project" value="UniProtKB-SubCell"/>
</dbReference>
<dbReference type="OrthoDB" id="4489052at2759"/>
<comment type="subcellular location">
    <subcellularLocation>
        <location evidence="1">Membrane</location>
        <topology evidence="1">Multi-pass membrane protein</topology>
    </subcellularLocation>
</comment>
<dbReference type="InterPro" id="IPR002523">
    <property type="entry name" value="MgTranspt_CorA/ZnTranspt_ZntB"/>
</dbReference>
<evidence type="ECO:0000313" key="8">
    <source>
        <dbReference type="Proteomes" id="UP000054771"/>
    </source>
</evidence>
<dbReference type="InterPro" id="IPR045863">
    <property type="entry name" value="CorA_TM1_TM2"/>
</dbReference>
<dbReference type="Gene3D" id="1.20.58.340">
    <property type="entry name" value="Magnesium transport protein CorA, transmembrane region"/>
    <property type="match status" value="1"/>
</dbReference>
<protein>
    <submittedName>
        <fullName evidence="7">Uncharacterized protein</fullName>
    </submittedName>
</protein>
<gene>
    <name evidence="7" type="ORF">ASPCAL11373</name>
</gene>
<dbReference type="STRING" id="454130.A0A0U5GC31"/>